<dbReference type="AlphaFoldDB" id="A0A137NPL1"/>
<dbReference type="OMA" id="HFNLPWH"/>
<dbReference type="Pfam" id="PF22384">
    <property type="entry name" value="PBP2_Ca3427_like"/>
    <property type="match status" value="1"/>
</dbReference>
<evidence type="ECO:0000259" key="4">
    <source>
        <dbReference type="Pfam" id="PF22384"/>
    </source>
</evidence>
<proteinExistence type="inferred from homology"/>
<sequence length="316" mass="35931">MTNQIKIKLGCVREQFFTPLYIATNRLENYSYNKNLNNNLFVSKGLELKIEDCPSGTGDMLNKLKSKELDCAILVTEGFIASKLNGNDDLIGIGTYVSSPLCWAASTGNNRDEIQKIEDLKDPKFGISRFSSGSHIMALYLAHLRGWNPNNLEFKVHQNLTGLADGVTSEDSDLFLWDHFTTKPHYDDGSLRKIGEVVPPWSSFTIVTTKSFLSQTPVESLQTMLEGIQSSIDQFTQNFDHCIDFIHECLGYKVEDIKAWYKTVQYPKRVSKLDYNQLINCTKVLQLAQEEDKANNVDIKNWIDLRIAQWDNLANL</sequence>
<protein>
    <recommendedName>
        <fullName evidence="4">Ca3427-like PBP 2 domain-containing protein</fullName>
    </recommendedName>
</protein>
<name>A0A137NPL1_CONC2</name>
<keyword evidence="3" id="KW-0732">Signal</keyword>
<dbReference type="PANTHER" id="PTHR30024">
    <property type="entry name" value="ALIPHATIC SULFONATES-BINDING PROTEIN-RELATED"/>
    <property type="match status" value="1"/>
</dbReference>
<dbReference type="PANTHER" id="PTHR30024:SF47">
    <property type="entry name" value="TAURINE-BINDING PERIPLASMIC PROTEIN"/>
    <property type="match status" value="1"/>
</dbReference>
<feature type="domain" description="Ca3427-like PBP 2" evidence="4">
    <location>
        <begin position="103"/>
        <end position="197"/>
    </location>
</feature>
<evidence type="ECO:0000256" key="1">
    <source>
        <dbReference type="ARBA" id="ARBA00004418"/>
    </source>
</evidence>
<dbReference type="OrthoDB" id="1363at2759"/>
<evidence type="ECO:0000313" key="6">
    <source>
        <dbReference type="Proteomes" id="UP000070444"/>
    </source>
</evidence>
<evidence type="ECO:0000256" key="2">
    <source>
        <dbReference type="ARBA" id="ARBA00010742"/>
    </source>
</evidence>
<dbReference type="SUPFAM" id="SSF53850">
    <property type="entry name" value="Periplasmic binding protein-like II"/>
    <property type="match status" value="1"/>
</dbReference>
<comment type="similarity">
    <text evidence="2">Belongs to the bacterial solute-binding protein SsuA/TauA family.</text>
</comment>
<reference evidence="5 6" key="1">
    <citation type="journal article" date="2015" name="Genome Biol. Evol.">
        <title>Phylogenomic analyses indicate that early fungi evolved digesting cell walls of algal ancestors of land plants.</title>
        <authorList>
            <person name="Chang Y."/>
            <person name="Wang S."/>
            <person name="Sekimoto S."/>
            <person name="Aerts A.L."/>
            <person name="Choi C."/>
            <person name="Clum A."/>
            <person name="LaButti K.M."/>
            <person name="Lindquist E.A."/>
            <person name="Yee Ngan C."/>
            <person name="Ohm R.A."/>
            <person name="Salamov A.A."/>
            <person name="Grigoriev I.V."/>
            <person name="Spatafora J.W."/>
            <person name="Berbee M.L."/>
        </authorList>
    </citation>
    <scope>NUCLEOTIDE SEQUENCE [LARGE SCALE GENOMIC DNA]</scope>
    <source>
        <strain evidence="5 6">NRRL 28638</strain>
    </source>
</reference>
<comment type="subcellular location">
    <subcellularLocation>
        <location evidence="1">Periplasm</location>
    </subcellularLocation>
</comment>
<dbReference type="InterPro" id="IPR054364">
    <property type="entry name" value="Ca3427-like_PBP2"/>
</dbReference>
<keyword evidence="6" id="KW-1185">Reference proteome</keyword>
<gene>
    <name evidence="5" type="ORF">CONCODRAFT_21045</name>
</gene>
<organism evidence="5 6">
    <name type="scientific">Conidiobolus coronatus (strain ATCC 28846 / CBS 209.66 / NRRL 28638)</name>
    <name type="common">Delacroixia coronata</name>
    <dbReference type="NCBI Taxonomy" id="796925"/>
    <lineage>
        <taxon>Eukaryota</taxon>
        <taxon>Fungi</taxon>
        <taxon>Fungi incertae sedis</taxon>
        <taxon>Zoopagomycota</taxon>
        <taxon>Entomophthoromycotina</taxon>
        <taxon>Entomophthoromycetes</taxon>
        <taxon>Entomophthorales</taxon>
        <taxon>Ancylistaceae</taxon>
        <taxon>Conidiobolus</taxon>
    </lineage>
</organism>
<dbReference type="EMBL" id="KQ965279">
    <property type="protein sequence ID" value="KXN64680.1"/>
    <property type="molecule type" value="Genomic_DNA"/>
</dbReference>
<evidence type="ECO:0000313" key="5">
    <source>
        <dbReference type="EMBL" id="KXN64680.1"/>
    </source>
</evidence>
<evidence type="ECO:0000256" key="3">
    <source>
        <dbReference type="ARBA" id="ARBA00022729"/>
    </source>
</evidence>
<dbReference type="Gene3D" id="3.40.190.10">
    <property type="entry name" value="Periplasmic binding protein-like II"/>
    <property type="match status" value="2"/>
</dbReference>
<dbReference type="Proteomes" id="UP000070444">
    <property type="component" value="Unassembled WGS sequence"/>
</dbReference>
<accession>A0A137NPL1</accession>
<dbReference type="GO" id="GO:0042597">
    <property type="term" value="C:periplasmic space"/>
    <property type="evidence" value="ECO:0007669"/>
    <property type="project" value="UniProtKB-SubCell"/>
</dbReference>